<protein>
    <submittedName>
        <fullName evidence="1">Uncharacterized protein</fullName>
    </submittedName>
</protein>
<dbReference type="AlphaFoldDB" id="A0AAD2DNG1"/>
<keyword evidence="2" id="KW-1185">Reference proteome</keyword>
<gene>
    <name evidence="1" type="ORF">FPE_LOCUS8497</name>
</gene>
<reference evidence="1" key="1">
    <citation type="submission" date="2023-05" db="EMBL/GenBank/DDBJ databases">
        <authorList>
            <person name="Huff M."/>
        </authorList>
    </citation>
    <scope>NUCLEOTIDE SEQUENCE</scope>
</reference>
<organism evidence="1 2">
    <name type="scientific">Fraxinus pennsylvanica</name>
    <dbReference type="NCBI Taxonomy" id="56036"/>
    <lineage>
        <taxon>Eukaryota</taxon>
        <taxon>Viridiplantae</taxon>
        <taxon>Streptophyta</taxon>
        <taxon>Embryophyta</taxon>
        <taxon>Tracheophyta</taxon>
        <taxon>Spermatophyta</taxon>
        <taxon>Magnoliopsida</taxon>
        <taxon>eudicotyledons</taxon>
        <taxon>Gunneridae</taxon>
        <taxon>Pentapetalae</taxon>
        <taxon>asterids</taxon>
        <taxon>lamiids</taxon>
        <taxon>Lamiales</taxon>
        <taxon>Oleaceae</taxon>
        <taxon>Oleeae</taxon>
        <taxon>Fraxinus</taxon>
    </lineage>
</organism>
<dbReference type="Proteomes" id="UP000834106">
    <property type="component" value="Chromosome 5"/>
</dbReference>
<dbReference type="EMBL" id="OU503040">
    <property type="protein sequence ID" value="CAI9761067.1"/>
    <property type="molecule type" value="Genomic_DNA"/>
</dbReference>
<sequence length="107" mass="12537">MMLKFNGKVEDKQFIYDMLKPLVTDMYDIMVDWIKRWSIVLINNQSSLEVQDACDKTIMVAYDLIGFILDEYSKIEDIDLYQGDKSYLRNRASVPRDSEGVLSIKNK</sequence>
<accession>A0AAD2DNG1</accession>
<evidence type="ECO:0000313" key="1">
    <source>
        <dbReference type="EMBL" id="CAI9761067.1"/>
    </source>
</evidence>
<proteinExistence type="predicted"/>
<dbReference type="PANTHER" id="PTHR36071:SF1">
    <property type="entry name" value="DNA DOUBLE-STRAND BREAK REPAIR PROTEIN"/>
    <property type="match status" value="1"/>
</dbReference>
<dbReference type="PANTHER" id="PTHR36071">
    <property type="entry name" value="DNA DOUBLE-STRAND BREAK REPAIR PROTEIN"/>
    <property type="match status" value="1"/>
</dbReference>
<evidence type="ECO:0000313" key="2">
    <source>
        <dbReference type="Proteomes" id="UP000834106"/>
    </source>
</evidence>
<name>A0AAD2DNG1_9LAMI</name>